<dbReference type="AlphaFoldDB" id="A0A172Y0V2"/>
<dbReference type="Proteomes" id="UP000077824">
    <property type="component" value="Chromosome"/>
</dbReference>
<reference evidence="2 3" key="1">
    <citation type="submission" date="2016-04" db="EMBL/GenBank/DDBJ databases">
        <title>Complete Genome Sequence of Chryseobacterium sp. IHBB 10212.</title>
        <authorList>
            <person name="Pal M."/>
            <person name="Swarnkar M.K."/>
            <person name="Kaushal K."/>
            <person name="Chhibber S."/>
            <person name="Singh A.K."/>
            <person name="Gulati A."/>
        </authorList>
    </citation>
    <scope>NUCLEOTIDE SEQUENCE [LARGE SCALE GENOMIC DNA]</scope>
    <source>
        <strain evidence="2 3">IHBB 10212</strain>
    </source>
</reference>
<evidence type="ECO:0000313" key="2">
    <source>
        <dbReference type="EMBL" id="ANF52770.1"/>
    </source>
</evidence>
<name>A0A172Y0V2_9FLAO</name>
<keyword evidence="1" id="KW-1133">Transmembrane helix</keyword>
<keyword evidence="1" id="KW-0812">Transmembrane</keyword>
<dbReference type="EMBL" id="CP015199">
    <property type="protein sequence ID" value="ANF52770.1"/>
    <property type="molecule type" value="Genomic_DNA"/>
</dbReference>
<sequence length="185" mass="21527">MKLKIQLYVLSLWLLFILLFINKVSFPTCFGINCGFISFQDILEMNIIPSISLIIVILGFIFYFQFKYIINGNRSLPEKISKIENLNWEHLTFLVTYILPFLSFNLGENRNGLIFFLSLIIIGFIYVKTNMFYTNPTLALLGYHIYKISTANNDGIIIITKDIIKKDDWIKSKLLSDNIYIANKT</sequence>
<organism evidence="2 3">
    <name type="scientific">Chryseobacterium glaciei</name>
    <dbReference type="NCBI Taxonomy" id="1685010"/>
    <lineage>
        <taxon>Bacteria</taxon>
        <taxon>Pseudomonadati</taxon>
        <taxon>Bacteroidota</taxon>
        <taxon>Flavobacteriia</taxon>
        <taxon>Flavobacteriales</taxon>
        <taxon>Weeksellaceae</taxon>
        <taxon>Chryseobacterium group</taxon>
        <taxon>Chryseobacterium</taxon>
    </lineage>
</organism>
<evidence type="ECO:0000256" key="1">
    <source>
        <dbReference type="SAM" id="Phobius"/>
    </source>
</evidence>
<dbReference type="KEGG" id="chh:A0O34_20620"/>
<evidence type="ECO:0000313" key="3">
    <source>
        <dbReference type="Proteomes" id="UP000077824"/>
    </source>
</evidence>
<protein>
    <submittedName>
        <fullName evidence="2">Uncharacterized protein</fullName>
    </submittedName>
</protein>
<gene>
    <name evidence="2" type="ORF">A0O34_20620</name>
</gene>
<dbReference type="InterPro" id="IPR048118">
    <property type="entry name" value="KwaA"/>
</dbReference>
<keyword evidence="1" id="KW-0472">Membrane</keyword>
<feature type="transmembrane region" description="Helical" evidence="1">
    <location>
        <begin position="47"/>
        <end position="66"/>
    </location>
</feature>
<keyword evidence="3" id="KW-1185">Reference proteome</keyword>
<dbReference type="NCBIfam" id="NF041622">
    <property type="entry name" value="KwaA"/>
    <property type="match status" value="1"/>
</dbReference>
<accession>A0A172Y0V2</accession>
<feature type="transmembrane region" description="Helical" evidence="1">
    <location>
        <begin position="110"/>
        <end position="127"/>
    </location>
</feature>
<proteinExistence type="predicted"/>
<dbReference type="RefSeq" id="WP_066758887.1">
    <property type="nucleotide sequence ID" value="NZ_CP015199.1"/>
</dbReference>
<dbReference type="STRING" id="1685010.A0O34_20620"/>